<evidence type="ECO:0000256" key="6">
    <source>
        <dbReference type="ARBA" id="ARBA00023136"/>
    </source>
</evidence>
<evidence type="ECO:0000313" key="11">
    <source>
        <dbReference type="Proteomes" id="UP000527616"/>
    </source>
</evidence>
<evidence type="ECO:0000313" key="10">
    <source>
        <dbReference type="EMBL" id="NYI70091.1"/>
    </source>
</evidence>
<gene>
    <name evidence="10" type="ORF">GGQ54_000651</name>
</gene>
<dbReference type="InterPro" id="IPR005829">
    <property type="entry name" value="Sugar_transporter_CS"/>
</dbReference>
<feature type="transmembrane region" description="Helical" evidence="8">
    <location>
        <begin position="250"/>
        <end position="272"/>
    </location>
</feature>
<feature type="transmembrane region" description="Helical" evidence="8">
    <location>
        <begin position="284"/>
        <end position="302"/>
    </location>
</feature>
<feature type="transmembrane region" description="Helical" evidence="8">
    <location>
        <begin position="104"/>
        <end position="124"/>
    </location>
</feature>
<feature type="region of interest" description="Disordered" evidence="7">
    <location>
        <begin position="1"/>
        <end position="34"/>
    </location>
</feature>
<feature type="transmembrane region" description="Helical" evidence="8">
    <location>
        <begin position="38"/>
        <end position="54"/>
    </location>
</feature>
<evidence type="ECO:0000256" key="7">
    <source>
        <dbReference type="SAM" id="MobiDB-lite"/>
    </source>
</evidence>
<feature type="domain" description="Major facilitator superfamily (MFS) profile" evidence="9">
    <location>
        <begin position="38"/>
        <end position="428"/>
    </location>
</feature>
<proteinExistence type="predicted"/>
<feature type="transmembrane region" description="Helical" evidence="8">
    <location>
        <begin position="339"/>
        <end position="360"/>
    </location>
</feature>
<dbReference type="InterPro" id="IPR050171">
    <property type="entry name" value="MFS_Transporters"/>
</dbReference>
<comment type="subcellular location">
    <subcellularLocation>
        <location evidence="1">Cell membrane</location>
        <topology evidence="1">Multi-pass membrane protein</topology>
    </subcellularLocation>
</comment>
<protein>
    <submittedName>
        <fullName evidence="10">MFS family permease</fullName>
    </submittedName>
</protein>
<dbReference type="InterPro" id="IPR020846">
    <property type="entry name" value="MFS_dom"/>
</dbReference>
<organism evidence="10 11">
    <name type="scientific">Naumannella cuiyingiana</name>
    <dbReference type="NCBI Taxonomy" id="1347891"/>
    <lineage>
        <taxon>Bacteria</taxon>
        <taxon>Bacillati</taxon>
        <taxon>Actinomycetota</taxon>
        <taxon>Actinomycetes</taxon>
        <taxon>Propionibacteriales</taxon>
        <taxon>Propionibacteriaceae</taxon>
        <taxon>Naumannella</taxon>
    </lineage>
</organism>
<evidence type="ECO:0000256" key="4">
    <source>
        <dbReference type="ARBA" id="ARBA00022692"/>
    </source>
</evidence>
<dbReference type="AlphaFoldDB" id="A0A7Z0D730"/>
<evidence type="ECO:0000256" key="2">
    <source>
        <dbReference type="ARBA" id="ARBA00022448"/>
    </source>
</evidence>
<dbReference type="SUPFAM" id="SSF103473">
    <property type="entry name" value="MFS general substrate transporter"/>
    <property type="match status" value="1"/>
</dbReference>
<keyword evidence="4 8" id="KW-0812">Transmembrane</keyword>
<feature type="transmembrane region" description="Helical" evidence="8">
    <location>
        <begin position="372"/>
        <end position="392"/>
    </location>
</feature>
<evidence type="ECO:0000256" key="8">
    <source>
        <dbReference type="SAM" id="Phobius"/>
    </source>
</evidence>
<keyword evidence="5 8" id="KW-1133">Transmembrane helix</keyword>
<dbReference type="GO" id="GO:0022857">
    <property type="term" value="F:transmembrane transporter activity"/>
    <property type="evidence" value="ECO:0007669"/>
    <property type="project" value="InterPro"/>
</dbReference>
<name>A0A7Z0D730_9ACTN</name>
<accession>A0A7Z0D730</accession>
<sequence length="438" mass="44397">MQRFDSSPTTGDVPAGTSRREDVPAGTPRADRPVSPNAWWPPALALMAVGWGANQFTPMLLLYRADFGVATTQVQLAFAAYVFALVPGLLAGGPVSDRIGRRPVVLIGVACSLLSGLVLAGAGIADRPALVGVLIAGRLLQGFAAGAAFSAGAAWVAELSALAGDAAAAPRRSTIAMTAGFALGPLVAGLCAQWAPLPQVTAYLPHLVLCCAAILALVRMRVPARLGPVAPGATRPRRRVLSPHLRHRRFLLVIAPLAPWVFAAPSVSFGYLPGVIMDRLGDLALAWTAMLTAVVGVAGVAVQSVARRLAPRALLAVALGLATVGMLLGGGAAGLGSPGAVLVAGVVLGAAYGCCQVAGLGEVQRLAEPAHLASTTAAFQALSYLGLTAPLWLALAEAIAPPPVLLVVVAGLAALTMLIVLAAARQPASPEREPEAAP</sequence>
<dbReference type="InterPro" id="IPR036259">
    <property type="entry name" value="MFS_trans_sf"/>
</dbReference>
<evidence type="ECO:0000256" key="3">
    <source>
        <dbReference type="ARBA" id="ARBA00022475"/>
    </source>
</evidence>
<feature type="transmembrane region" description="Helical" evidence="8">
    <location>
        <begin position="74"/>
        <end position="92"/>
    </location>
</feature>
<feature type="transmembrane region" description="Helical" evidence="8">
    <location>
        <begin position="404"/>
        <end position="424"/>
    </location>
</feature>
<evidence type="ECO:0000259" key="9">
    <source>
        <dbReference type="PROSITE" id="PS50850"/>
    </source>
</evidence>
<comment type="caution">
    <text evidence="10">The sequence shown here is derived from an EMBL/GenBank/DDBJ whole genome shotgun (WGS) entry which is preliminary data.</text>
</comment>
<feature type="transmembrane region" description="Helical" evidence="8">
    <location>
        <begin position="201"/>
        <end position="218"/>
    </location>
</feature>
<feature type="transmembrane region" description="Helical" evidence="8">
    <location>
        <begin position="144"/>
        <end position="163"/>
    </location>
</feature>
<dbReference type="PANTHER" id="PTHR23517">
    <property type="entry name" value="RESISTANCE PROTEIN MDTM, PUTATIVE-RELATED-RELATED"/>
    <property type="match status" value="1"/>
</dbReference>
<dbReference type="Proteomes" id="UP000527616">
    <property type="component" value="Unassembled WGS sequence"/>
</dbReference>
<dbReference type="RefSeq" id="WP_179444082.1">
    <property type="nucleotide sequence ID" value="NZ_JACBZS010000001.1"/>
</dbReference>
<dbReference type="PROSITE" id="PS50850">
    <property type="entry name" value="MFS"/>
    <property type="match status" value="1"/>
</dbReference>
<dbReference type="EMBL" id="JACBZS010000001">
    <property type="protein sequence ID" value="NYI70091.1"/>
    <property type="molecule type" value="Genomic_DNA"/>
</dbReference>
<dbReference type="Pfam" id="PF07690">
    <property type="entry name" value="MFS_1"/>
    <property type="match status" value="1"/>
</dbReference>
<dbReference type="Gene3D" id="1.20.1250.20">
    <property type="entry name" value="MFS general substrate transporter like domains"/>
    <property type="match status" value="1"/>
</dbReference>
<evidence type="ECO:0000256" key="5">
    <source>
        <dbReference type="ARBA" id="ARBA00022989"/>
    </source>
</evidence>
<keyword evidence="2" id="KW-0813">Transport</keyword>
<dbReference type="InterPro" id="IPR011701">
    <property type="entry name" value="MFS"/>
</dbReference>
<reference evidence="10 11" key="1">
    <citation type="submission" date="2020-07" db="EMBL/GenBank/DDBJ databases">
        <title>Sequencing the genomes of 1000 actinobacteria strains.</title>
        <authorList>
            <person name="Klenk H.-P."/>
        </authorList>
    </citation>
    <scope>NUCLEOTIDE SEQUENCE [LARGE SCALE GENOMIC DNA]</scope>
    <source>
        <strain evidence="10 11">DSM 103164</strain>
    </source>
</reference>
<keyword evidence="11" id="KW-1185">Reference proteome</keyword>
<feature type="transmembrane region" description="Helical" evidence="8">
    <location>
        <begin position="175"/>
        <end position="195"/>
    </location>
</feature>
<dbReference type="GO" id="GO:0005886">
    <property type="term" value="C:plasma membrane"/>
    <property type="evidence" value="ECO:0007669"/>
    <property type="project" value="UniProtKB-SubCell"/>
</dbReference>
<dbReference type="PROSITE" id="PS00216">
    <property type="entry name" value="SUGAR_TRANSPORT_1"/>
    <property type="match status" value="1"/>
</dbReference>
<keyword evidence="3" id="KW-1003">Cell membrane</keyword>
<evidence type="ECO:0000256" key="1">
    <source>
        <dbReference type="ARBA" id="ARBA00004651"/>
    </source>
</evidence>
<feature type="compositionally biased region" description="Polar residues" evidence="7">
    <location>
        <begin position="1"/>
        <end position="10"/>
    </location>
</feature>
<keyword evidence="6 8" id="KW-0472">Membrane</keyword>
<feature type="transmembrane region" description="Helical" evidence="8">
    <location>
        <begin position="314"/>
        <end position="333"/>
    </location>
</feature>